<dbReference type="Gene3D" id="3.80.10.10">
    <property type="entry name" value="Ribonuclease Inhibitor"/>
    <property type="match status" value="1"/>
</dbReference>
<dbReference type="Gene3D" id="1.10.10.10">
    <property type="entry name" value="Winged helix-like DNA-binding domain superfamily/Winged helix DNA-binding domain"/>
    <property type="match status" value="1"/>
</dbReference>
<dbReference type="PANTHER" id="PTHR23155">
    <property type="entry name" value="DISEASE RESISTANCE PROTEIN RP"/>
    <property type="match status" value="1"/>
</dbReference>
<comment type="subcellular location">
    <subcellularLocation>
        <location evidence="2">Cytoplasm</location>
    </subcellularLocation>
</comment>
<gene>
    <name evidence="15" type="ORF">AAHA92_03664</name>
</gene>
<comment type="similarity">
    <text evidence="3">Belongs to the disease resistance NB-LRR family.</text>
</comment>
<evidence type="ECO:0000256" key="11">
    <source>
        <dbReference type="SAM" id="MobiDB-lite"/>
    </source>
</evidence>
<dbReference type="Pfam" id="PF23559">
    <property type="entry name" value="WHD_DRP"/>
    <property type="match status" value="1"/>
</dbReference>
<protein>
    <submittedName>
        <fullName evidence="15">Late blight resistance protein R1A-10 isoform X1</fullName>
    </submittedName>
</protein>
<dbReference type="Pfam" id="PF23598">
    <property type="entry name" value="LRR_14"/>
    <property type="match status" value="1"/>
</dbReference>
<keyword evidence="16" id="KW-1185">Reference proteome</keyword>
<dbReference type="InterPro" id="IPR055414">
    <property type="entry name" value="LRR_R13L4/SHOC2-like"/>
</dbReference>
<evidence type="ECO:0000256" key="4">
    <source>
        <dbReference type="ARBA" id="ARBA00022490"/>
    </source>
</evidence>
<feature type="domain" description="Disease resistance R13L4/SHOC-2-like LRR" evidence="14">
    <location>
        <begin position="510"/>
        <end position="736"/>
    </location>
</feature>
<dbReference type="Gene3D" id="1.10.8.430">
    <property type="entry name" value="Helical domain of apoptotic protease-activating factors"/>
    <property type="match status" value="1"/>
</dbReference>
<dbReference type="Proteomes" id="UP001567538">
    <property type="component" value="Unassembled WGS sequence"/>
</dbReference>
<evidence type="ECO:0000259" key="14">
    <source>
        <dbReference type="Pfam" id="PF23598"/>
    </source>
</evidence>
<dbReference type="SUPFAM" id="SSF52540">
    <property type="entry name" value="P-loop containing nucleoside triphosphate hydrolases"/>
    <property type="match status" value="1"/>
</dbReference>
<sequence>MAYAVVISLKQTLELFLDSARSRIQITSSELQPIYEDLCYLKSFFDKMNSLEDSNSVDELEKDIKDVLHNTRDLIESHLSDLVHSAGDGSSTSGFSRQLVEVKVELGPFIDMLKAKENELTGNQQLPTDVAADVPVSVPSRIDHEIVGLEDEVAMLRQRLLDPDSGRRVIYVVGMAGIGKTTLAKEVCKDTYIVDQFNMRLVVTIGEECLLKELLLRINSEVLKGSEVKKEETVHELGNRLKAFLSRSTYLVVLDDLWDMGTWDQLEPYFPDEGNGSRIVFTTRMTNVDRVVNRKYIFQKRLLNDQESWELFSKMAFYDKCPSELEEIGKTIARNMGGLPLALVEIGKHISKLQTTVDCWMEDAQNINSLIWKTAIPQVVNAELPHHLKACLFYLGLLHPNYDIPTSQLIKLWVAEGFIEPEADQCLEQIAEEYLEELVSRGLVIVHERSYTGRIKTCRMIHKLVRDICVTQARQQKLFHIVNKGTTQKNQRRLSIQSDVLLGVMAVSRVRSLVFMCAEHQDPLLVFEGVRCLKVLHALPIRFREFPNEVLKLVRLRYLAITFEGELPSSISRLLNLEVLIIFSRHAICSPVFLPLEIWKLQKLRHLHCMGFDLPVPSTEYGDDLYLMNLLTLSGVSFRTCGDGVLARIPKLTKLGIRFDPALHGVEISCSAALFSDLHQFESFKCAVTNPSRAAFSLEGFPSGLRKLTLGRCGFLWDEHSTIISQLPNLQVLKLRWNAFCGPRWELRDDEYHSLKFLVLEDLNIEELIAEPNNFPVLQQLLIRRCYYLQQIPPDMIDILTLKVIEVDDCSISLVKSAKRIQEEQVDRRNDDLQVRIRSSSDSKNPHPLDSMNFF</sequence>
<dbReference type="FunFam" id="1.10.10.10:FF:000322">
    <property type="entry name" value="Probable disease resistance protein At1g63360"/>
    <property type="match status" value="1"/>
</dbReference>
<dbReference type="Gene3D" id="1.20.5.4130">
    <property type="match status" value="1"/>
</dbReference>
<dbReference type="InterPro" id="IPR036388">
    <property type="entry name" value="WH-like_DNA-bd_sf"/>
</dbReference>
<proteinExistence type="inferred from homology"/>
<feature type="domain" description="NB-ARC" evidence="12">
    <location>
        <begin position="150"/>
        <end position="318"/>
    </location>
</feature>
<dbReference type="AlphaFoldDB" id="A0ABD1IHU5"/>
<evidence type="ECO:0000256" key="6">
    <source>
        <dbReference type="ARBA" id="ARBA00022667"/>
    </source>
</evidence>
<evidence type="ECO:0000256" key="5">
    <source>
        <dbReference type="ARBA" id="ARBA00022614"/>
    </source>
</evidence>
<dbReference type="InterPro" id="IPR044974">
    <property type="entry name" value="Disease_R_plants"/>
</dbReference>
<dbReference type="PANTHER" id="PTHR23155:SF1152">
    <property type="entry name" value="AAA+ ATPASE DOMAIN-CONTAINING PROTEIN"/>
    <property type="match status" value="1"/>
</dbReference>
<evidence type="ECO:0000256" key="3">
    <source>
        <dbReference type="ARBA" id="ARBA00008894"/>
    </source>
</evidence>
<dbReference type="Gene3D" id="3.40.50.300">
    <property type="entry name" value="P-loop containing nucleotide triphosphate hydrolases"/>
    <property type="match status" value="1"/>
</dbReference>
<feature type="compositionally biased region" description="Basic and acidic residues" evidence="11">
    <location>
        <begin position="832"/>
        <end position="847"/>
    </location>
</feature>
<keyword evidence="8" id="KW-0547">Nucleotide-binding</keyword>
<evidence type="ECO:0000256" key="9">
    <source>
        <dbReference type="ARBA" id="ARBA00022821"/>
    </source>
</evidence>
<dbReference type="InterPro" id="IPR032675">
    <property type="entry name" value="LRR_dom_sf"/>
</dbReference>
<dbReference type="EMBL" id="JBEAFC010000002">
    <property type="protein sequence ID" value="KAL1568276.1"/>
    <property type="molecule type" value="Genomic_DNA"/>
</dbReference>
<dbReference type="InterPro" id="IPR058922">
    <property type="entry name" value="WHD_DRP"/>
</dbReference>
<keyword evidence="9" id="KW-0611">Plant defense</keyword>
<dbReference type="InterPro" id="IPR027417">
    <property type="entry name" value="P-loop_NTPase"/>
</dbReference>
<evidence type="ECO:0000256" key="7">
    <source>
        <dbReference type="ARBA" id="ARBA00022737"/>
    </source>
</evidence>
<dbReference type="GO" id="GO:0051607">
    <property type="term" value="P:defense response to virus"/>
    <property type="evidence" value="ECO:0007669"/>
    <property type="project" value="UniProtKB-ARBA"/>
</dbReference>
<evidence type="ECO:0000259" key="12">
    <source>
        <dbReference type="Pfam" id="PF00931"/>
    </source>
</evidence>
<dbReference type="InterPro" id="IPR042197">
    <property type="entry name" value="Apaf_helical"/>
</dbReference>
<evidence type="ECO:0000259" key="13">
    <source>
        <dbReference type="Pfam" id="PF23559"/>
    </source>
</evidence>
<dbReference type="Pfam" id="PF00931">
    <property type="entry name" value="NB-ARC"/>
    <property type="match status" value="1"/>
</dbReference>
<dbReference type="GO" id="GO:0009626">
    <property type="term" value="P:plant-type hypersensitive response"/>
    <property type="evidence" value="ECO:0007669"/>
    <property type="project" value="UniProtKB-KW"/>
</dbReference>
<evidence type="ECO:0000256" key="2">
    <source>
        <dbReference type="ARBA" id="ARBA00004496"/>
    </source>
</evidence>
<dbReference type="InterPro" id="IPR002182">
    <property type="entry name" value="NB-ARC"/>
</dbReference>
<comment type="caution">
    <text evidence="15">The sequence shown here is derived from an EMBL/GenBank/DDBJ whole genome shotgun (WGS) entry which is preliminary data.</text>
</comment>
<evidence type="ECO:0000256" key="10">
    <source>
        <dbReference type="ARBA" id="ARBA00022840"/>
    </source>
</evidence>
<reference evidence="15 16" key="1">
    <citation type="submission" date="2024-06" db="EMBL/GenBank/DDBJ databases">
        <title>A chromosome level genome sequence of Diviner's sage (Salvia divinorum).</title>
        <authorList>
            <person name="Ford S.A."/>
            <person name="Ro D.-K."/>
            <person name="Ness R.W."/>
            <person name="Phillips M.A."/>
        </authorList>
    </citation>
    <scope>NUCLEOTIDE SEQUENCE [LARGE SCALE GENOMIC DNA]</scope>
    <source>
        <strain evidence="15">SAF-2024a</strain>
        <tissue evidence="15">Leaf</tissue>
    </source>
</reference>
<keyword evidence="5" id="KW-0433">Leucine-rich repeat</keyword>
<keyword evidence="4" id="KW-0963">Cytoplasm</keyword>
<comment type="function">
    <text evidence="1">Confers resistance to late blight (Phytophthora infestans) races carrying the avirulence gene Avr1. Resistance proteins guard the plant against pathogens that contain an appropriate avirulence protein via an indirect interaction with this avirulence protein. That triggers a defense system including the hypersensitive response, which restricts the pathogen growth.</text>
</comment>
<evidence type="ECO:0000256" key="8">
    <source>
        <dbReference type="ARBA" id="ARBA00022741"/>
    </source>
</evidence>
<feature type="domain" description="Disease resistance protein winged helix" evidence="13">
    <location>
        <begin position="401"/>
        <end position="468"/>
    </location>
</feature>
<evidence type="ECO:0000313" key="16">
    <source>
        <dbReference type="Proteomes" id="UP001567538"/>
    </source>
</evidence>
<accession>A0ABD1IHU5</accession>
<keyword evidence="6" id="KW-0381">Hypersensitive response</keyword>
<dbReference type="GO" id="GO:0005524">
    <property type="term" value="F:ATP binding"/>
    <property type="evidence" value="ECO:0007669"/>
    <property type="project" value="UniProtKB-KW"/>
</dbReference>
<dbReference type="PRINTS" id="PR00364">
    <property type="entry name" value="DISEASERSIST"/>
</dbReference>
<evidence type="ECO:0000256" key="1">
    <source>
        <dbReference type="ARBA" id="ARBA00002074"/>
    </source>
</evidence>
<evidence type="ECO:0000313" key="15">
    <source>
        <dbReference type="EMBL" id="KAL1568276.1"/>
    </source>
</evidence>
<name>A0ABD1IHU5_SALDI</name>
<keyword evidence="7" id="KW-0677">Repeat</keyword>
<feature type="region of interest" description="Disordered" evidence="11">
    <location>
        <begin position="832"/>
        <end position="855"/>
    </location>
</feature>
<dbReference type="GO" id="GO:0005737">
    <property type="term" value="C:cytoplasm"/>
    <property type="evidence" value="ECO:0007669"/>
    <property type="project" value="UniProtKB-SubCell"/>
</dbReference>
<dbReference type="SUPFAM" id="SSF52058">
    <property type="entry name" value="L domain-like"/>
    <property type="match status" value="1"/>
</dbReference>
<keyword evidence="10" id="KW-0067">ATP-binding</keyword>
<organism evidence="15 16">
    <name type="scientific">Salvia divinorum</name>
    <name type="common">Maria pastora</name>
    <name type="synonym">Diviner's sage</name>
    <dbReference type="NCBI Taxonomy" id="28513"/>
    <lineage>
        <taxon>Eukaryota</taxon>
        <taxon>Viridiplantae</taxon>
        <taxon>Streptophyta</taxon>
        <taxon>Embryophyta</taxon>
        <taxon>Tracheophyta</taxon>
        <taxon>Spermatophyta</taxon>
        <taxon>Magnoliopsida</taxon>
        <taxon>eudicotyledons</taxon>
        <taxon>Gunneridae</taxon>
        <taxon>Pentapetalae</taxon>
        <taxon>asterids</taxon>
        <taxon>lamiids</taxon>
        <taxon>Lamiales</taxon>
        <taxon>Lamiaceae</taxon>
        <taxon>Nepetoideae</taxon>
        <taxon>Mentheae</taxon>
        <taxon>Salviinae</taxon>
        <taxon>Salvia</taxon>
        <taxon>Salvia subgen. Calosphace</taxon>
    </lineage>
</organism>
<dbReference type="FunFam" id="3.40.50.300:FF:001091">
    <property type="entry name" value="Probable disease resistance protein At1g61300"/>
    <property type="match status" value="1"/>
</dbReference>